<feature type="domain" description="C2H2-type" evidence="14">
    <location>
        <begin position="164"/>
        <end position="186"/>
    </location>
</feature>
<evidence type="ECO:0000313" key="15">
    <source>
        <dbReference type="EMBL" id="VDK50305.1"/>
    </source>
</evidence>
<keyword evidence="13" id="KW-1133">Transmembrane helix</keyword>
<feature type="domain" description="C2H2-type" evidence="14">
    <location>
        <begin position="631"/>
        <end position="658"/>
    </location>
</feature>
<evidence type="ECO:0000259" key="14">
    <source>
        <dbReference type="PROSITE" id="PS50157"/>
    </source>
</evidence>
<dbReference type="FunFam" id="3.30.160.60:FF:000149">
    <property type="entry name" value="Zinc finger protein 569"/>
    <property type="match status" value="1"/>
</dbReference>
<feature type="region of interest" description="Disordered" evidence="12">
    <location>
        <begin position="365"/>
        <end position="442"/>
    </location>
</feature>
<dbReference type="GO" id="GO:0008270">
    <property type="term" value="F:zinc ion binding"/>
    <property type="evidence" value="ECO:0007669"/>
    <property type="project" value="UniProtKB-KW"/>
</dbReference>
<feature type="compositionally biased region" description="Polar residues" evidence="12">
    <location>
        <begin position="302"/>
        <end position="311"/>
    </location>
</feature>
<dbReference type="GO" id="GO:0003677">
    <property type="term" value="F:DNA binding"/>
    <property type="evidence" value="ECO:0007669"/>
    <property type="project" value="UniProtKB-KW"/>
</dbReference>
<feature type="transmembrane region" description="Helical" evidence="13">
    <location>
        <begin position="661"/>
        <end position="694"/>
    </location>
</feature>
<evidence type="ECO:0000256" key="3">
    <source>
        <dbReference type="ARBA" id="ARBA00022723"/>
    </source>
</evidence>
<keyword evidence="3" id="KW-0479">Metal-binding</keyword>
<keyword evidence="13" id="KW-0812">Transmembrane</keyword>
<keyword evidence="10" id="KW-0539">Nucleus</keyword>
<dbReference type="OrthoDB" id="9368434at2759"/>
<dbReference type="Gene3D" id="3.30.160.60">
    <property type="entry name" value="Classic Zinc Finger"/>
    <property type="match status" value="3"/>
</dbReference>
<feature type="compositionally biased region" description="Low complexity" evidence="12">
    <location>
        <begin position="590"/>
        <end position="600"/>
    </location>
</feature>
<dbReference type="SMART" id="SM00355">
    <property type="entry name" value="ZnF_C2H2"/>
    <property type="match status" value="4"/>
</dbReference>
<name>A0A158PPD4_ANISI</name>
<feature type="compositionally biased region" description="Low complexity" evidence="12">
    <location>
        <begin position="573"/>
        <end position="583"/>
    </location>
</feature>
<dbReference type="PROSITE" id="PS00028">
    <property type="entry name" value="ZINC_FINGER_C2H2_1"/>
    <property type="match status" value="3"/>
</dbReference>
<feature type="region of interest" description="Disordered" evidence="12">
    <location>
        <begin position="573"/>
        <end position="600"/>
    </location>
</feature>
<evidence type="ECO:0000256" key="6">
    <source>
        <dbReference type="ARBA" id="ARBA00022833"/>
    </source>
</evidence>
<evidence type="ECO:0000256" key="2">
    <source>
        <dbReference type="ARBA" id="ARBA00006991"/>
    </source>
</evidence>
<dbReference type="Pfam" id="PF00096">
    <property type="entry name" value="zf-C2H2"/>
    <property type="match status" value="3"/>
</dbReference>
<feature type="region of interest" description="Disordered" evidence="12">
    <location>
        <begin position="299"/>
        <end position="343"/>
    </location>
</feature>
<evidence type="ECO:0000256" key="12">
    <source>
        <dbReference type="SAM" id="MobiDB-lite"/>
    </source>
</evidence>
<feature type="compositionally biased region" description="Acidic residues" evidence="12">
    <location>
        <begin position="419"/>
        <end position="442"/>
    </location>
</feature>
<reference evidence="17" key="1">
    <citation type="submission" date="2016-04" db="UniProtKB">
        <authorList>
            <consortium name="WormBaseParasite"/>
        </authorList>
    </citation>
    <scope>IDENTIFICATION</scope>
</reference>
<dbReference type="AlphaFoldDB" id="A0A158PPD4"/>
<evidence type="ECO:0000256" key="4">
    <source>
        <dbReference type="ARBA" id="ARBA00022737"/>
    </source>
</evidence>
<keyword evidence="4" id="KW-0677">Repeat</keyword>
<feature type="region of interest" description="Disordered" evidence="12">
    <location>
        <begin position="106"/>
        <end position="138"/>
    </location>
</feature>
<keyword evidence="5 11" id="KW-0863">Zinc-finger</keyword>
<reference evidence="15 16" key="2">
    <citation type="submission" date="2018-11" db="EMBL/GenBank/DDBJ databases">
        <authorList>
            <consortium name="Pathogen Informatics"/>
        </authorList>
    </citation>
    <scope>NUCLEOTIDE SEQUENCE [LARGE SCALE GENOMIC DNA]</scope>
</reference>
<dbReference type="InterPro" id="IPR050636">
    <property type="entry name" value="C2H2-ZF_domain-containing"/>
</dbReference>
<keyword evidence="16" id="KW-1185">Reference proteome</keyword>
<keyword evidence="7" id="KW-0805">Transcription regulation</keyword>
<keyword evidence="13" id="KW-0472">Membrane</keyword>
<keyword evidence="8" id="KW-0238">DNA-binding</keyword>
<sequence>MDSDFLRCVEVRQNDDQSSSLWTKSKVESGRLIGVLDKKAINDANALLLLSLIRPIPNASKDCVNVMVRFIQHKVCIQTSREIDENERLIADRTISMDDYWREHPRQDESTAHCSQQHQQQHSYSHHHHQQQPQPHQCPLCPKSFSSASGLKQHSHIHCSSKPFRCHICNKAYTQFSNLCRHRRIHLDGWQCGYCNASFPSHSALIKHRTTCEAQMTALSAFYKPVAAQQSLLTVPAHYWPQLLQLASSSEQQNNHQQLNSLNAAAISLSNNFNHHPFSATSSLLSNSDFIYRYVTGGASDGESSPRSSGHVSELSPSERKLISPVESNGLGLGGEDDDGSCSMEELELSPLDLSMKTKEEIIVDDDLDVDEGVGGAMDENDSLSHQDANVNDNDNGSTEEVMNEKSAADNDRQTEVEVQVEVEEDGEDDEHADDTDDVDDILDEDDDEHQIQITTSKMNACRNDRNRSRSTSETAISSATSAAATVNSDVRSSALITSTENEFSSGRLGVLNCGGHSHNHPNKVALTPSINPFSSNAFMQMLRRPFSYPAAILQTAAAAAHLAPFQASQAPTITTTHQQPPSSHHHIHQQTTTSLHNNHQHQITNNHNHHVTTNASANNLQLSKNNRDRYTCKFCAKVFPRSANLTRHLRTHTGEQPYKVFVNIITIITIITINSALISIVIIVTVTTIIGNINILKYFCVRL</sequence>
<organism evidence="17">
    <name type="scientific">Anisakis simplex</name>
    <name type="common">Herring worm</name>
    <dbReference type="NCBI Taxonomy" id="6269"/>
    <lineage>
        <taxon>Eukaryota</taxon>
        <taxon>Metazoa</taxon>
        <taxon>Ecdysozoa</taxon>
        <taxon>Nematoda</taxon>
        <taxon>Chromadorea</taxon>
        <taxon>Rhabditida</taxon>
        <taxon>Spirurina</taxon>
        <taxon>Ascaridomorpha</taxon>
        <taxon>Ascaridoidea</taxon>
        <taxon>Anisakidae</taxon>
        <taxon>Anisakis</taxon>
        <taxon>Anisakis simplex complex</taxon>
    </lineage>
</organism>
<dbReference type="SUPFAM" id="SSF57667">
    <property type="entry name" value="beta-beta-alpha zinc fingers"/>
    <property type="match status" value="2"/>
</dbReference>
<dbReference type="WBParaSite" id="ASIM_0001423501-mRNA-1">
    <property type="protein sequence ID" value="ASIM_0001423501-mRNA-1"/>
    <property type="gene ID" value="ASIM_0001423501"/>
</dbReference>
<dbReference type="GO" id="GO:0005634">
    <property type="term" value="C:nucleus"/>
    <property type="evidence" value="ECO:0007669"/>
    <property type="project" value="UniProtKB-SubCell"/>
</dbReference>
<evidence type="ECO:0000256" key="10">
    <source>
        <dbReference type="ARBA" id="ARBA00023242"/>
    </source>
</evidence>
<feature type="compositionally biased region" description="Polar residues" evidence="12">
    <location>
        <begin position="384"/>
        <end position="401"/>
    </location>
</feature>
<accession>A0A158PPD4</accession>
<dbReference type="InterPro" id="IPR036236">
    <property type="entry name" value="Znf_C2H2_sf"/>
</dbReference>
<dbReference type="PROSITE" id="PS50157">
    <property type="entry name" value="ZINC_FINGER_C2H2_2"/>
    <property type="match status" value="3"/>
</dbReference>
<dbReference type="EMBL" id="UYRR01031463">
    <property type="protein sequence ID" value="VDK50305.1"/>
    <property type="molecule type" value="Genomic_DNA"/>
</dbReference>
<evidence type="ECO:0000313" key="17">
    <source>
        <dbReference type="WBParaSite" id="ASIM_0001423501-mRNA-1"/>
    </source>
</evidence>
<dbReference type="FunFam" id="3.30.160.60:FF:000112">
    <property type="entry name" value="Mds1 and evi1 complex locus protein"/>
    <property type="match status" value="1"/>
</dbReference>
<dbReference type="InterPro" id="IPR013087">
    <property type="entry name" value="Znf_C2H2_type"/>
</dbReference>
<dbReference type="PANTHER" id="PTHR47772:SF15">
    <property type="entry name" value="REDUCED EXPRESSION 2-RELATED"/>
    <property type="match status" value="1"/>
</dbReference>
<protein>
    <submittedName>
        <fullName evidence="17">Zinc finger protein</fullName>
    </submittedName>
</protein>
<evidence type="ECO:0000256" key="1">
    <source>
        <dbReference type="ARBA" id="ARBA00004123"/>
    </source>
</evidence>
<comment type="subcellular location">
    <subcellularLocation>
        <location evidence="1">Nucleus</location>
    </subcellularLocation>
</comment>
<evidence type="ECO:0000256" key="8">
    <source>
        <dbReference type="ARBA" id="ARBA00023125"/>
    </source>
</evidence>
<evidence type="ECO:0000256" key="5">
    <source>
        <dbReference type="ARBA" id="ARBA00022771"/>
    </source>
</evidence>
<keyword evidence="6" id="KW-0862">Zinc</keyword>
<evidence type="ECO:0000313" key="16">
    <source>
        <dbReference type="Proteomes" id="UP000267096"/>
    </source>
</evidence>
<feature type="compositionally biased region" description="Low complexity" evidence="12">
    <location>
        <begin position="113"/>
        <end position="123"/>
    </location>
</feature>
<dbReference type="Proteomes" id="UP000267096">
    <property type="component" value="Unassembled WGS sequence"/>
</dbReference>
<proteinExistence type="inferred from homology"/>
<evidence type="ECO:0000256" key="13">
    <source>
        <dbReference type="SAM" id="Phobius"/>
    </source>
</evidence>
<dbReference type="PANTHER" id="PTHR47772">
    <property type="entry name" value="ZINC FINGER PROTEIN 200"/>
    <property type="match status" value="1"/>
</dbReference>
<gene>
    <name evidence="15" type="ORF">ASIM_LOCUS13663</name>
</gene>
<evidence type="ECO:0000256" key="7">
    <source>
        <dbReference type="ARBA" id="ARBA00023015"/>
    </source>
</evidence>
<evidence type="ECO:0000256" key="9">
    <source>
        <dbReference type="ARBA" id="ARBA00023163"/>
    </source>
</evidence>
<feature type="compositionally biased region" description="Basic and acidic residues" evidence="12">
    <location>
        <begin position="403"/>
        <end position="416"/>
    </location>
</feature>
<keyword evidence="9" id="KW-0804">Transcription</keyword>
<comment type="similarity">
    <text evidence="2">Belongs to the krueppel C2H2-type zinc-finger protein family.</text>
</comment>
<evidence type="ECO:0000256" key="11">
    <source>
        <dbReference type="PROSITE-ProRule" id="PRU00042"/>
    </source>
</evidence>
<feature type="domain" description="C2H2-type" evidence="14">
    <location>
        <begin position="136"/>
        <end position="163"/>
    </location>
</feature>